<dbReference type="EMBL" id="JARJCM010000048">
    <property type="protein sequence ID" value="KAJ7035799.1"/>
    <property type="molecule type" value="Genomic_DNA"/>
</dbReference>
<protein>
    <submittedName>
        <fullName evidence="1">Uncharacterized protein</fullName>
    </submittedName>
</protein>
<comment type="caution">
    <text evidence="1">The sequence shown here is derived from an EMBL/GenBank/DDBJ whole genome shotgun (WGS) entry which is preliminary data.</text>
</comment>
<evidence type="ECO:0000313" key="2">
    <source>
        <dbReference type="Proteomes" id="UP001218188"/>
    </source>
</evidence>
<evidence type="ECO:0000313" key="1">
    <source>
        <dbReference type="EMBL" id="KAJ7035799.1"/>
    </source>
</evidence>
<dbReference type="Proteomes" id="UP001218188">
    <property type="component" value="Unassembled WGS sequence"/>
</dbReference>
<proteinExistence type="predicted"/>
<dbReference type="AlphaFoldDB" id="A0AAD6X8A2"/>
<name>A0AAD6X8A2_9AGAR</name>
<accession>A0AAD6X8A2</accession>
<keyword evidence="2" id="KW-1185">Reference proteome</keyword>
<gene>
    <name evidence="1" type="ORF">C8F04DRAFT_1182078</name>
</gene>
<reference evidence="1" key="1">
    <citation type="submission" date="2023-03" db="EMBL/GenBank/DDBJ databases">
        <title>Massive genome expansion in bonnet fungi (Mycena s.s.) driven by repeated elements and novel gene families across ecological guilds.</title>
        <authorList>
            <consortium name="Lawrence Berkeley National Laboratory"/>
            <person name="Harder C.B."/>
            <person name="Miyauchi S."/>
            <person name="Viragh M."/>
            <person name="Kuo A."/>
            <person name="Thoen E."/>
            <person name="Andreopoulos B."/>
            <person name="Lu D."/>
            <person name="Skrede I."/>
            <person name="Drula E."/>
            <person name="Henrissat B."/>
            <person name="Morin E."/>
            <person name="Kohler A."/>
            <person name="Barry K."/>
            <person name="LaButti K."/>
            <person name="Morin E."/>
            <person name="Salamov A."/>
            <person name="Lipzen A."/>
            <person name="Mereny Z."/>
            <person name="Hegedus B."/>
            <person name="Baldrian P."/>
            <person name="Stursova M."/>
            <person name="Weitz H."/>
            <person name="Taylor A."/>
            <person name="Grigoriev I.V."/>
            <person name="Nagy L.G."/>
            <person name="Martin F."/>
            <person name="Kauserud H."/>
        </authorList>
    </citation>
    <scope>NUCLEOTIDE SEQUENCE</scope>
    <source>
        <strain evidence="1">CBHHK200</strain>
    </source>
</reference>
<organism evidence="1 2">
    <name type="scientific">Mycena alexandri</name>
    <dbReference type="NCBI Taxonomy" id="1745969"/>
    <lineage>
        <taxon>Eukaryota</taxon>
        <taxon>Fungi</taxon>
        <taxon>Dikarya</taxon>
        <taxon>Basidiomycota</taxon>
        <taxon>Agaricomycotina</taxon>
        <taxon>Agaricomycetes</taxon>
        <taxon>Agaricomycetidae</taxon>
        <taxon>Agaricales</taxon>
        <taxon>Marasmiineae</taxon>
        <taxon>Mycenaceae</taxon>
        <taxon>Mycena</taxon>
    </lineage>
</organism>
<sequence length="215" mass="23550">MSTDNTFRISEWIGKGEKWASAPSMLRKIAAAVFAVPQELELVLLPSPSLSIAKMLDFTLPLEHPESKGPKPGGALTYIHLHRLYVDWMVLKIFSYATPDAKERETGLSSIQRAACSHLKSGQRNPKLFPKLGAPFLRSVGLSVGPCRSMWAPELRLSLGAMSSRLKEGPNRSAYGLLHSGSGFHRLRVGQDTLSLLERKLKPISFLATGVVATT</sequence>